<dbReference type="OrthoDB" id="3231at2759"/>
<dbReference type="InterPro" id="IPR006638">
    <property type="entry name" value="Elp3/MiaA/NifB-like_rSAM"/>
</dbReference>
<feature type="non-terminal residue" evidence="10">
    <location>
        <position position="1"/>
    </location>
</feature>
<protein>
    <recommendedName>
        <fullName evidence="1">lipoyl synthase</fullName>
        <ecNumber evidence="1">2.8.1.8</ecNumber>
    </recommendedName>
</protein>
<dbReference type="PANTHER" id="PTHR10949">
    <property type="entry name" value="LIPOYL SYNTHASE"/>
    <property type="match status" value="1"/>
</dbReference>
<feature type="non-terminal residue" evidence="10">
    <location>
        <position position="296"/>
    </location>
</feature>
<evidence type="ECO:0000256" key="5">
    <source>
        <dbReference type="ARBA" id="ARBA00022723"/>
    </source>
</evidence>
<dbReference type="SFLD" id="SFLDF00271">
    <property type="entry name" value="lipoyl_synthase"/>
    <property type="match status" value="1"/>
</dbReference>
<dbReference type="InterPro" id="IPR031691">
    <property type="entry name" value="LIAS_N"/>
</dbReference>
<keyword evidence="2" id="KW-0004">4Fe-4S</keyword>
<dbReference type="AlphaFoldDB" id="C1MXS4"/>
<dbReference type="GO" id="GO:0051539">
    <property type="term" value="F:4 iron, 4 sulfur cluster binding"/>
    <property type="evidence" value="ECO:0007669"/>
    <property type="project" value="UniProtKB-KW"/>
</dbReference>
<evidence type="ECO:0000256" key="8">
    <source>
        <dbReference type="ARBA" id="ARBA00047326"/>
    </source>
</evidence>
<dbReference type="EC" id="2.8.1.8" evidence="1"/>
<comment type="catalytic activity">
    <reaction evidence="8">
        <text>[[Fe-S] cluster scaffold protein carrying a second [4Fe-4S](2+) cluster] + N(6)-octanoyl-L-lysyl-[protein] + 2 oxidized [2Fe-2S]-[ferredoxin] + 2 S-adenosyl-L-methionine + 4 H(+) = [[Fe-S] cluster scaffold protein] + N(6)-[(R)-dihydrolipoyl]-L-lysyl-[protein] + 4 Fe(3+) + 2 hydrogen sulfide + 2 5'-deoxyadenosine + 2 L-methionine + 2 reduced [2Fe-2S]-[ferredoxin]</text>
        <dbReference type="Rhea" id="RHEA:16585"/>
        <dbReference type="Rhea" id="RHEA-COMP:9928"/>
        <dbReference type="Rhea" id="RHEA-COMP:10000"/>
        <dbReference type="Rhea" id="RHEA-COMP:10001"/>
        <dbReference type="Rhea" id="RHEA-COMP:10475"/>
        <dbReference type="Rhea" id="RHEA-COMP:14568"/>
        <dbReference type="Rhea" id="RHEA-COMP:14569"/>
        <dbReference type="ChEBI" id="CHEBI:15378"/>
        <dbReference type="ChEBI" id="CHEBI:17319"/>
        <dbReference type="ChEBI" id="CHEBI:29034"/>
        <dbReference type="ChEBI" id="CHEBI:29919"/>
        <dbReference type="ChEBI" id="CHEBI:33722"/>
        <dbReference type="ChEBI" id="CHEBI:33737"/>
        <dbReference type="ChEBI" id="CHEBI:33738"/>
        <dbReference type="ChEBI" id="CHEBI:57844"/>
        <dbReference type="ChEBI" id="CHEBI:59789"/>
        <dbReference type="ChEBI" id="CHEBI:78809"/>
        <dbReference type="ChEBI" id="CHEBI:83100"/>
        <dbReference type="EC" id="2.8.1.8"/>
    </reaction>
</comment>
<sequence length="296" mass="32697">GLPPGLTKPPWLRQRAPGGERFEYLSEGLRGLKLATVCEEAMCPNLGECWNGDTGTATIMILGDTCTRGCRFCAVNTASTPPPPDPDEPENTAKAIAEWGVGYIVLTSVDRDDIEDGGSEHFARTVRTLKALRPDILCECLVPDFRGDAAAVSHLARSGLDVFAHNVETVERLQKRVRDPRAGYEQSLNVLREAKVAKPGLTTKTSVMLGLGETDEEIERVMRDCKDAGVDIFTLGQYLRPTEKHLPVKAYVTPEKFETWKKYGEEVVGFRYVASGPLVRSSYKAGEFFIESMLRE</sequence>
<evidence type="ECO:0000256" key="7">
    <source>
        <dbReference type="ARBA" id="ARBA00023014"/>
    </source>
</evidence>
<dbReference type="eggNOG" id="KOG2672">
    <property type="taxonomic scope" value="Eukaryota"/>
</dbReference>
<keyword evidence="5" id="KW-0479">Metal-binding</keyword>
<dbReference type="CDD" id="cd01335">
    <property type="entry name" value="Radical_SAM"/>
    <property type="match status" value="1"/>
</dbReference>
<dbReference type="Pfam" id="PF04055">
    <property type="entry name" value="Radical_SAM"/>
    <property type="match status" value="1"/>
</dbReference>
<dbReference type="Pfam" id="PF16881">
    <property type="entry name" value="LIAS_N"/>
    <property type="match status" value="1"/>
</dbReference>
<dbReference type="InterPro" id="IPR058240">
    <property type="entry name" value="rSAM_sf"/>
</dbReference>
<keyword evidence="6" id="KW-0408">Iron</keyword>
<keyword evidence="4" id="KW-0949">S-adenosyl-L-methionine</keyword>
<dbReference type="Gene3D" id="3.20.20.70">
    <property type="entry name" value="Aldolase class I"/>
    <property type="match status" value="1"/>
</dbReference>
<dbReference type="STRING" id="564608.C1MXS4"/>
<dbReference type="OMA" id="RSCAFCQ"/>
<feature type="domain" description="Radical SAM core" evidence="9">
    <location>
        <begin position="52"/>
        <end position="271"/>
    </location>
</feature>
<dbReference type="EMBL" id="GG663742">
    <property type="protein sequence ID" value="EEH55512.1"/>
    <property type="molecule type" value="Genomic_DNA"/>
</dbReference>
<dbReference type="NCBIfam" id="NF009544">
    <property type="entry name" value="PRK12928.1"/>
    <property type="match status" value="1"/>
</dbReference>
<evidence type="ECO:0000256" key="1">
    <source>
        <dbReference type="ARBA" id="ARBA00012237"/>
    </source>
</evidence>
<keyword evidence="11" id="KW-1185">Reference proteome</keyword>
<dbReference type="FunFam" id="3.20.20.70:FF:000036">
    <property type="entry name" value="Lipoyl synthase, mitochondrial"/>
    <property type="match status" value="1"/>
</dbReference>
<organism evidence="11">
    <name type="scientific">Micromonas pusilla (strain CCMP1545)</name>
    <name type="common">Picoplanktonic green alga</name>
    <dbReference type="NCBI Taxonomy" id="564608"/>
    <lineage>
        <taxon>Eukaryota</taxon>
        <taxon>Viridiplantae</taxon>
        <taxon>Chlorophyta</taxon>
        <taxon>Mamiellophyceae</taxon>
        <taxon>Mamiellales</taxon>
        <taxon>Mamiellaceae</taxon>
        <taxon>Micromonas</taxon>
    </lineage>
</organism>
<dbReference type="NCBIfam" id="TIGR00510">
    <property type="entry name" value="lipA"/>
    <property type="match status" value="1"/>
</dbReference>
<dbReference type="PROSITE" id="PS51918">
    <property type="entry name" value="RADICAL_SAM"/>
    <property type="match status" value="1"/>
</dbReference>
<dbReference type="KEGG" id="mpp:MICPUCDRAFT_4033"/>
<dbReference type="RefSeq" id="XP_003060743.1">
    <property type="nucleotide sequence ID" value="XM_003060697.1"/>
</dbReference>
<keyword evidence="3" id="KW-0808">Transferase</keyword>
<dbReference type="NCBIfam" id="NF004019">
    <property type="entry name" value="PRK05481.1"/>
    <property type="match status" value="1"/>
</dbReference>
<dbReference type="PANTHER" id="PTHR10949:SF38">
    <property type="entry name" value="LIPOYL SYNTHASE, CHLOROPLASTIC"/>
    <property type="match status" value="1"/>
</dbReference>
<evidence type="ECO:0000256" key="4">
    <source>
        <dbReference type="ARBA" id="ARBA00022691"/>
    </source>
</evidence>
<dbReference type="GO" id="GO:0016992">
    <property type="term" value="F:lipoate synthase activity"/>
    <property type="evidence" value="ECO:0007669"/>
    <property type="project" value="UniProtKB-EC"/>
</dbReference>
<dbReference type="SFLD" id="SFLDG01058">
    <property type="entry name" value="lipoyl_synthase_like"/>
    <property type="match status" value="1"/>
</dbReference>
<dbReference type="HAMAP" id="MF_00206">
    <property type="entry name" value="Lipoyl_synth"/>
    <property type="match status" value="1"/>
</dbReference>
<dbReference type="SMART" id="SM00729">
    <property type="entry name" value="Elp3"/>
    <property type="match status" value="1"/>
</dbReference>
<reference evidence="10 11" key="1">
    <citation type="journal article" date="2009" name="Science">
        <title>Green evolution and dynamic adaptations revealed by genomes of the marine picoeukaryotes Micromonas.</title>
        <authorList>
            <person name="Worden A.Z."/>
            <person name="Lee J.H."/>
            <person name="Mock T."/>
            <person name="Rouze P."/>
            <person name="Simmons M.P."/>
            <person name="Aerts A.L."/>
            <person name="Allen A.E."/>
            <person name="Cuvelier M.L."/>
            <person name="Derelle E."/>
            <person name="Everett M.V."/>
            <person name="Foulon E."/>
            <person name="Grimwood J."/>
            <person name="Gundlach H."/>
            <person name="Henrissat B."/>
            <person name="Napoli C."/>
            <person name="McDonald S.M."/>
            <person name="Parker M.S."/>
            <person name="Rombauts S."/>
            <person name="Salamov A."/>
            <person name="Von Dassow P."/>
            <person name="Badger J.H."/>
            <person name="Coutinho P.M."/>
            <person name="Demir E."/>
            <person name="Dubchak I."/>
            <person name="Gentemann C."/>
            <person name="Eikrem W."/>
            <person name="Gready J.E."/>
            <person name="John U."/>
            <person name="Lanier W."/>
            <person name="Lindquist E.A."/>
            <person name="Lucas S."/>
            <person name="Mayer K.F."/>
            <person name="Moreau H."/>
            <person name="Not F."/>
            <person name="Otillar R."/>
            <person name="Panaud O."/>
            <person name="Pangilinan J."/>
            <person name="Paulsen I."/>
            <person name="Piegu B."/>
            <person name="Poliakov A."/>
            <person name="Robbens S."/>
            <person name="Schmutz J."/>
            <person name="Toulza E."/>
            <person name="Wyss T."/>
            <person name="Zelensky A."/>
            <person name="Zhou K."/>
            <person name="Armbrust E.V."/>
            <person name="Bhattacharya D."/>
            <person name="Goodenough U.W."/>
            <person name="Van de Peer Y."/>
            <person name="Grigoriev I.V."/>
        </authorList>
    </citation>
    <scope>NUCLEOTIDE SEQUENCE [LARGE SCALE GENOMIC DNA]</scope>
    <source>
        <strain evidence="10 11">CCMP1545</strain>
    </source>
</reference>
<dbReference type="GO" id="GO:0046872">
    <property type="term" value="F:metal ion binding"/>
    <property type="evidence" value="ECO:0007669"/>
    <property type="project" value="UniProtKB-KW"/>
</dbReference>
<evidence type="ECO:0000256" key="6">
    <source>
        <dbReference type="ARBA" id="ARBA00023004"/>
    </source>
</evidence>
<evidence type="ECO:0000313" key="10">
    <source>
        <dbReference type="EMBL" id="EEH55512.1"/>
    </source>
</evidence>
<evidence type="ECO:0000256" key="2">
    <source>
        <dbReference type="ARBA" id="ARBA00022485"/>
    </source>
</evidence>
<gene>
    <name evidence="10" type="ORF">MICPUCDRAFT_4033</name>
</gene>
<name>C1MXS4_MICPC</name>
<dbReference type="GO" id="GO:0005739">
    <property type="term" value="C:mitochondrion"/>
    <property type="evidence" value="ECO:0007669"/>
    <property type="project" value="TreeGrafter"/>
</dbReference>
<evidence type="ECO:0000313" key="11">
    <source>
        <dbReference type="Proteomes" id="UP000001876"/>
    </source>
</evidence>
<dbReference type="SFLD" id="SFLDS00029">
    <property type="entry name" value="Radical_SAM"/>
    <property type="match status" value="1"/>
</dbReference>
<dbReference type="SUPFAM" id="SSF102114">
    <property type="entry name" value="Radical SAM enzymes"/>
    <property type="match status" value="1"/>
</dbReference>
<dbReference type="InterPro" id="IPR003698">
    <property type="entry name" value="Lipoyl_synth"/>
</dbReference>
<keyword evidence="7" id="KW-0411">Iron-sulfur</keyword>
<evidence type="ECO:0000259" key="9">
    <source>
        <dbReference type="PROSITE" id="PS51918"/>
    </source>
</evidence>
<dbReference type="GeneID" id="9686180"/>
<proteinExistence type="inferred from homology"/>
<dbReference type="PIRSF" id="PIRSF005963">
    <property type="entry name" value="Lipoyl_synth"/>
    <property type="match status" value="1"/>
</dbReference>
<dbReference type="InterPro" id="IPR007197">
    <property type="entry name" value="rSAM"/>
</dbReference>
<evidence type="ECO:0000256" key="3">
    <source>
        <dbReference type="ARBA" id="ARBA00022679"/>
    </source>
</evidence>
<accession>C1MXS4</accession>
<dbReference type="InterPro" id="IPR013785">
    <property type="entry name" value="Aldolase_TIM"/>
</dbReference>
<dbReference type="Proteomes" id="UP000001876">
    <property type="component" value="Unassembled WGS sequence"/>
</dbReference>